<accession>F3PWA4</accession>
<dbReference type="Proteomes" id="UP000003416">
    <property type="component" value="Unassembled WGS sequence"/>
</dbReference>
<comment type="caution">
    <text evidence="1">The sequence shown here is derived from an EMBL/GenBank/DDBJ whole genome shotgun (WGS) entry which is preliminary data.</text>
</comment>
<name>F3PWA4_9BACE</name>
<organism evidence="1 2">
    <name type="scientific">Bacteroides fluxus YIT 12057</name>
    <dbReference type="NCBI Taxonomy" id="763034"/>
    <lineage>
        <taxon>Bacteria</taxon>
        <taxon>Pseudomonadati</taxon>
        <taxon>Bacteroidota</taxon>
        <taxon>Bacteroidia</taxon>
        <taxon>Bacteroidales</taxon>
        <taxon>Bacteroidaceae</taxon>
        <taxon>Bacteroides</taxon>
    </lineage>
</organism>
<evidence type="ECO:0000313" key="2">
    <source>
        <dbReference type="Proteomes" id="UP000003416"/>
    </source>
</evidence>
<keyword evidence="2" id="KW-1185">Reference proteome</keyword>
<dbReference type="AlphaFoldDB" id="F3PWA4"/>
<dbReference type="HOGENOM" id="CLU_2663373_0_0_10"/>
<protein>
    <submittedName>
        <fullName evidence="1">Uncharacterized protein</fullName>
    </submittedName>
</protein>
<gene>
    <name evidence="1" type="ORF">HMPREF9446_03039</name>
</gene>
<dbReference type="STRING" id="763034.HMPREF9446_03039"/>
<proteinExistence type="predicted"/>
<dbReference type="EMBL" id="AFBN01000095">
    <property type="protein sequence ID" value="EGF52453.1"/>
    <property type="molecule type" value="Genomic_DNA"/>
</dbReference>
<reference evidence="1 2" key="1">
    <citation type="submission" date="2011-02" db="EMBL/GenBank/DDBJ databases">
        <authorList>
            <person name="Weinstock G."/>
            <person name="Sodergren E."/>
            <person name="Clifton S."/>
            <person name="Fulton L."/>
            <person name="Fulton B."/>
            <person name="Courtney L."/>
            <person name="Fronick C."/>
            <person name="Harrison M."/>
            <person name="Strong C."/>
            <person name="Farmer C."/>
            <person name="Delahaunty K."/>
            <person name="Markovic C."/>
            <person name="Hall O."/>
            <person name="Minx P."/>
            <person name="Tomlinson C."/>
            <person name="Mitreva M."/>
            <person name="Hou S."/>
            <person name="Chen J."/>
            <person name="Wollam A."/>
            <person name="Pepin K.H."/>
            <person name="Johnson M."/>
            <person name="Bhonagiri V."/>
            <person name="Zhang X."/>
            <person name="Suruliraj S."/>
            <person name="Warren W."/>
            <person name="Chinwalla A."/>
            <person name="Mardis E.R."/>
            <person name="Wilson R.K."/>
        </authorList>
    </citation>
    <scope>NUCLEOTIDE SEQUENCE [LARGE SCALE GENOMIC DNA]</scope>
    <source>
        <strain evidence="1 2">YIT 12057</strain>
    </source>
</reference>
<evidence type="ECO:0000313" key="1">
    <source>
        <dbReference type="EMBL" id="EGF52453.1"/>
    </source>
</evidence>
<sequence>MWWKMQEIVDEMVENRDIRLEQQFLRLIDPRNDDNLKYFMPISSDGWSVNNLQTTTFTPLCYYTGNLQRVCHCVG</sequence>